<keyword evidence="1" id="KW-0732">Signal</keyword>
<protein>
    <recommendedName>
        <fullName evidence="4">Lipoprotein</fullName>
    </recommendedName>
</protein>
<organism evidence="2 3">
    <name type="scientific">Cupriavidus taiwanensis</name>
    <dbReference type="NCBI Taxonomy" id="164546"/>
    <lineage>
        <taxon>Bacteria</taxon>
        <taxon>Pseudomonadati</taxon>
        <taxon>Pseudomonadota</taxon>
        <taxon>Betaproteobacteria</taxon>
        <taxon>Burkholderiales</taxon>
        <taxon>Burkholderiaceae</taxon>
        <taxon>Cupriavidus</taxon>
    </lineage>
</organism>
<proteinExistence type="predicted"/>
<name>A0A375JAH7_9BURK</name>
<dbReference type="Proteomes" id="UP000256805">
    <property type="component" value="Unassembled WGS sequence"/>
</dbReference>
<feature type="signal peptide" evidence="1">
    <location>
        <begin position="1"/>
        <end position="20"/>
    </location>
</feature>
<dbReference type="AlphaFoldDB" id="A0A375JAH7"/>
<dbReference type="PROSITE" id="PS51257">
    <property type="entry name" value="PROKAR_LIPOPROTEIN"/>
    <property type="match status" value="1"/>
</dbReference>
<dbReference type="InterPro" id="IPR021733">
    <property type="entry name" value="DUF3304"/>
</dbReference>
<dbReference type="Pfam" id="PF11745">
    <property type="entry name" value="DUF3304"/>
    <property type="match status" value="1"/>
</dbReference>
<dbReference type="EMBL" id="OVTA01000047">
    <property type="protein sequence ID" value="SPS01591.1"/>
    <property type="molecule type" value="Genomic_DNA"/>
</dbReference>
<evidence type="ECO:0000256" key="1">
    <source>
        <dbReference type="SAM" id="SignalP"/>
    </source>
</evidence>
<evidence type="ECO:0000313" key="3">
    <source>
        <dbReference type="Proteomes" id="UP000256805"/>
    </source>
</evidence>
<gene>
    <name evidence="2" type="ORF">CBM2634_B60007</name>
</gene>
<evidence type="ECO:0008006" key="4">
    <source>
        <dbReference type="Google" id="ProtNLM"/>
    </source>
</evidence>
<reference evidence="2 3" key="1">
    <citation type="submission" date="2018-01" db="EMBL/GenBank/DDBJ databases">
        <authorList>
            <person name="Gaut B.S."/>
            <person name="Morton B.R."/>
            <person name="Clegg M.T."/>
            <person name="Duvall M.R."/>
        </authorList>
    </citation>
    <scope>NUCLEOTIDE SEQUENCE [LARGE SCALE GENOMIC DNA]</scope>
    <source>
        <strain evidence="2">Cupriavidus taiwanensis cmp 52</strain>
    </source>
</reference>
<evidence type="ECO:0000313" key="2">
    <source>
        <dbReference type="EMBL" id="SPS01591.1"/>
    </source>
</evidence>
<sequence length="155" mass="17043">MPMMRRLAASLAIAALTACAASGLPTKDKTKDYFNASIGPVNHTDQFLYMFSIEDSTSAGARAYGWRNAGSCCVRLPRVYRPGLTVDIDYDLTLDDGSKHNRKTRKAVPVEPYAEPGDVYVHFFPDDQIRVVVSLAGPSSSKHPIPRPVDMSRQP</sequence>
<feature type="chain" id="PRO_5016994483" description="Lipoprotein" evidence="1">
    <location>
        <begin position="21"/>
        <end position="155"/>
    </location>
</feature>
<accession>A0A375JAH7</accession>